<sequence length="425" mass="45782">MKLISSLSLFSSLLAITLSAADGFDIALPPSYPAEPPVGDPWSGLRVFDVNDYGGVADGKTNNSLALMAAWEDACYHQGGSMLLIPEGNYFVDQVTFSGPCFNDLSPKVLILGTLIAPTNLTADVWIHFDSLRRLSLTAGHLSTLDGRGAQTWSSGSRCRHAMTCAMFAISLKLSNVLNGTVSSINLVDSKAFHVSIHQCDNIHLSGFNITAPWYSQNTDGFHISQSTNISITNSKIGVGDDCVSIGPGSVNVLVSNVTCGPGHGISIGSLGRYKMENDVRGIWVENCTISGTQNGVRVKTWPGDHASNATNLTFQNIVMINVSNPIIIDQQYCPNSSCDSRESSSVKLSDINIRNISGTYNSEFAINMKCSSTKACENIRLSYINLTSINHQSDDDEDEEEGDVTGNFNFKGALNSFTIFNSTF</sequence>
<dbReference type="InterPro" id="IPR006626">
    <property type="entry name" value="PbH1"/>
</dbReference>
<dbReference type="GO" id="GO:0005975">
    <property type="term" value="P:carbohydrate metabolic process"/>
    <property type="evidence" value="ECO:0007669"/>
    <property type="project" value="InterPro"/>
</dbReference>
<feature type="signal peptide" evidence="10">
    <location>
        <begin position="1"/>
        <end position="23"/>
    </location>
</feature>
<evidence type="ECO:0000256" key="6">
    <source>
        <dbReference type="ARBA" id="ARBA00023295"/>
    </source>
</evidence>
<name>A0A0A0L932_CUCSA</name>
<accession>A0A0A0L932</accession>
<dbReference type="eggNOG" id="ENOG502QV2R">
    <property type="taxonomic scope" value="Eukaryota"/>
</dbReference>
<reference evidence="11 12" key="2">
    <citation type="journal article" date="2009" name="PLoS ONE">
        <title>An integrated genetic and cytogenetic map of the cucumber genome.</title>
        <authorList>
            <person name="Ren Y."/>
            <person name="Zhang Z."/>
            <person name="Liu J."/>
            <person name="Staub J.E."/>
            <person name="Han Y."/>
            <person name="Cheng Z."/>
            <person name="Li X."/>
            <person name="Lu J."/>
            <person name="Miao H."/>
            <person name="Kang H."/>
            <person name="Xie B."/>
            <person name="Gu X."/>
            <person name="Wang X."/>
            <person name="Du Y."/>
            <person name="Jin W."/>
            <person name="Huang S."/>
        </authorList>
    </citation>
    <scope>NUCLEOTIDE SEQUENCE [LARGE SCALE GENOMIC DNA]</scope>
    <source>
        <strain evidence="12">cv. 9930</strain>
    </source>
</reference>
<comment type="subcellular location">
    <subcellularLocation>
        <location evidence="1">Secreted</location>
        <location evidence="1">Cell wall</location>
    </subcellularLocation>
</comment>
<dbReference type="InterPro" id="IPR000743">
    <property type="entry name" value="Glyco_hydro_28"/>
</dbReference>
<dbReference type="GO" id="GO:0071555">
    <property type="term" value="P:cell wall organization"/>
    <property type="evidence" value="ECO:0007669"/>
    <property type="project" value="UniProtKB-KW"/>
</dbReference>
<keyword evidence="10" id="KW-0732">Signal</keyword>
<dbReference type="Gramene" id="KGN57137">
    <property type="protein sequence ID" value="KGN57137"/>
    <property type="gene ID" value="Csa_3G164560"/>
</dbReference>
<dbReference type="InterPro" id="IPR012334">
    <property type="entry name" value="Pectin_lyas_fold"/>
</dbReference>
<evidence type="ECO:0000256" key="9">
    <source>
        <dbReference type="RuleBase" id="RU361169"/>
    </source>
</evidence>
<evidence type="ECO:0000256" key="10">
    <source>
        <dbReference type="SAM" id="SignalP"/>
    </source>
</evidence>
<dbReference type="EMBL" id="CM002924">
    <property type="protein sequence ID" value="KGN57137.1"/>
    <property type="molecule type" value="Genomic_DNA"/>
</dbReference>
<evidence type="ECO:0000256" key="2">
    <source>
        <dbReference type="ARBA" id="ARBA00008834"/>
    </source>
</evidence>
<dbReference type="OMA" id="WVENCTI"/>
<evidence type="ECO:0000256" key="7">
    <source>
        <dbReference type="ARBA" id="ARBA00023316"/>
    </source>
</evidence>
<dbReference type="Pfam" id="PF00295">
    <property type="entry name" value="Glyco_hydro_28"/>
    <property type="match status" value="1"/>
</dbReference>
<dbReference type="SUPFAM" id="SSF51126">
    <property type="entry name" value="Pectin lyase-like"/>
    <property type="match status" value="1"/>
</dbReference>
<evidence type="ECO:0000256" key="5">
    <source>
        <dbReference type="ARBA" id="ARBA00022801"/>
    </source>
</evidence>
<dbReference type="FunFam" id="2.160.20.10:FF:000004">
    <property type="entry name" value="Pectin lyase-like superfamily protein"/>
    <property type="match status" value="1"/>
</dbReference>
<dbReference type="Proteomes" id="UP000029981">
    <property type="component" value="Chromosome 3"/>
</dbReference>
<proteinExistence type="inferred from homology"/>
<evidence type="ECO:0000313" key="12">
    <source>
        <dbReference type="Proteomes" id="UP000029981"/>
    </source>
</evidence>
<keyword evidence="3" id="KW-0134">Cell wall</keyword>
<dbReference type="OrthoDB" id="187139at2759"/>
<gene>
    <name evidence="11" type="ORF">Csa_3G164560</name>
</gene>
<keyword evidence="6 9" id="KW-0326">Glycosidase</keyword>
<evidence type="ECO:0000256" key="4">
    <source>
        <dbReference type="ARBA" id="ARBA00022525"/>
    </source>
</evidence>
<protein>
    <submittedName>
        <fullName evidence="11">Uncharacterized protein</fullName>
    </submittedName>
</protein>
<reference evidence="11 12" key="1">
    <citation type="journal article" date="2009" name="Nat. Genet.">
        <title>The genome of the cucumber, Cucumis sativus L.</title>
        <authorList>
            <person name="Huang S."/>
            <person name="Li R."/>
            <person name="Zhang Z."/>
            <person name="Li L."/>
            <person name="Gu X."/>
            <person name="Fan W."/>
            <person name="Lucas W.J."/>
            <person name="Wang X."/>
            <person name="Xie B."/>
            <person name="Ni P."/>
            <person name="Ren Y."/>
            <person name="Zhu H."/>
            <person name="Li J."/>
            <person name="Lin K."/>
            <person name="Jin W."/>
            <person name="Fei Z."/>
            <person name="Li G."/>
            <person name="Staub J."/>
            <person name="Kilian A."/>
            <person name="van der Vossen E.A."/>
            <person name="Wu Y."/>
            <person name="Guo J."/>
            <person name="He J."/>
            <person name="Jia Z."/>
            <person name="Ren Y."/>
            <person name="Tian G."/>
            <person name="Lu Y."/>
            <person name="Ruan J."/>
            <person name="Qian W."/>
            <person name="Wang M."/>
            <person name="Huang Q."/>
            <person name="Li B."/>
            <person name="Xuan Z."/>
            <person name="Cao J."/>
            <person name="Asan"/>
            <person name="Wu Z."/>
            <person name="Zhang J."/>
            <person name="Cai Q."/>
            <person name="Bai Y."/>
            <person name="Zhao B."/>
            <person name="Han Y."/>
            <person name="Li Y."/>
            <person name="Li X."/>
            <person name="Wang S."/>
            <person name="Shi Q."/>
            <person name="Liu S."/>
            <person name="Cho W.K."/>
            <person name="Kim J.Y."/>
            <person name="Xu Y."/>
            <person name="Heller-Uszynska K."/>
            <person name="Miao H."/>
            <person name="Cheng Z."/>
            <person name="Zhang S."/>
            <person name="Wu J."/>
            <person name="Yang Y."/>
            <person name="Kang H."/>
            <person name="Li M."/>
            <person name="Liang H."/>
            <person name="Ren X."/>
            <person name="Shi Z."/>
            <person name="Wen M."/>
            <person name="Jian M."/>
            <person name="Yang H."/>
            <person name="Zhang G."/>
            <person name="Yang Z."/>
            <person name="Chen R."/>
            <person name="Liu S."/>
            <person name="Li J."/>
            <person name="Ma L."/>
            <person name="Liu H."/>
            <person name="Zhou Y."/>
            <person name="Zhao J."/>
            <person name="Fang X."/>
            <person name="Li G."/>
            <person name="Fang L."/>
            <person name="Li Y."/>
            <person name="Liu D."/>
            <person name="Zheng H."/>
            <person name="Zhang Y."/>
            <person name="Qin N."/>
            <person name="Li Z."/>
            <person name="Yang G."/>
            <person name="Yang S."/>
            <person name="Bolund L."/>
            <person name="Kristiansen K."/>
            <person name="Zheng H."/>
            <person name="Li S."/>
            <person name="Zhang X."/>
            <person name="Yang H."/>
            <person name="Wang J."/>
            <person name="Sun R."/>
            <person name="Zhang B."/>
            <person name="Jiang S."/>
            <person name="Wang J."/>
            <person name="Du Y."/>
            <person name="Li S."/>
        </authorList>
    </citation>
    <scope>NUCLEOTIDE SEQUENCE [LARGE SCALE GENOMIC DNA]</scope>
    <source>
        <strain evidence="12">cv. 9930</strain>
    </source>
</reference>
<evidence type="ECO:0000256" key="8">
    <source>
        <dbReference type="PROSITE-ProRule" id="PRU10052"/>
    </source>
</evidence>
<feature type="active site" evidence="8">
    <location>
        <position position="264"/>
    </location>
</feature>
<comment type="similarity">
    <text evidence="2 9">Belongs to the glycosyl hydrolase 28 family.</text>
</comment>
<keyword evidence="7" id="KW-0961">Cell wall biogenesis/degradation</keyword>
<dbReference type="InterPro" id="IPR011050">
    <property type="entry name" value="Pectin_lyase_fold/virulence"/>
</dbReference>
<reference evidence="11 12" key="4">
    <citation type="journal article" date="2011" name="BMC Genomics">
        <title>RNA-Seq improves annotation of protein-coding genes in the cucumber genome.</title>
        <authorList>
            <person name="Li Z."/>
            <person name="Zhang Z."/>
            <person name="Yan P."/>
            <person name="Huang S."/>
            <person name="Fei Z."/>
            <person name="Lin K."/>
        </authorList>
    </citation>
    <scope>NUCLEOTIDE SEQUENCE [LARGE SCALE GENOMIC DNA]</scope>
    <source>
        <strain evidence="12">cv. 9930</strain>
    </source>
</reference>
<evidence type="ECO:0000256" key="1">
    <source>
        <dbReference type="ARBA" id="ARBA00004191"/>
    </source>
</evidence>
<dbReference type="AlphaFoldDB" id="A0A0A0L932"/>
<dbReference type="STRING" id="3659.A0A0A0L932"/>
<dbReference type="Gene3D" id="2.160.20.10">
    <property type="entry name" value="Single-stranded right-handed beta-helix, Pectin lyase-like"/>
    <property type="match status" value="1"/>
</dbReference>
<evidence type="ECO:0000313" key="11">
    <source>
        <dbReference type="EMBL" id="KGN57137.1"/>
    </source>
</evidence>
<dbReference type="PANTHER" id="PTHR31375">
    <property type="match status" value="1"/>
</dbReference>
<dbReference type="GO" id="GO:0004650">
    <property type="term" value="F:polygalacturonase activity"/>
    <property type="evidence" value="ECO:0007669"/>
    <property type="project" value="InterPro"/>
</dbReference>
<dbReference type="KEGG" id="csv:101213162"/>
<keyword evidence="5 9" id="KW-0378">Hydrolase</keyword>
<feature type="chain" id="PRO_5001965927" evidence="10">
    <location>
        <begin position="24"/>
        <end position="425"/>
    </location>
</feature>
<reference evidence="11 12" key="3">
    <citation type="journal article" date="2010" name="BMC Genomics">
        <title>Transcriptome sequencing and comparative analysis of cucumber flowers with different sex types.</title>
        <authorList>
            <person name="Guo S."/>
            <person name="Zheng Y."/>
            <person name="Joung J.G."/>
            <person name="Liu S."/>
            <person name="Zhang Z."/>
            <person name="Crasta O.R."/>
            <person name="Sobral B.W."/>
            <person name="Xu Y."/>
            <person name="Huang S."/>
            <person name="Fei Z."/>
        </authorList>
    </citation>
    <scope>NUCLEOTIDE SEQUENCE [LARGE SCALE GENOMIC DNA]</scope>
    <source>
        <strain evidence="12">cv. 9930</strain>
    </source>
</reference>
<keyword evidence="4" id="KW-0964">Secreted</keyword>
<keyword evidence="12" id="KW-1185">Reference proteome</keyword>
<organism evidence="11 12">
    <name type="scientific">Cucumis sativus</name>
    <name type="common">Cucumber</name>
    <dbReference type="NCBI Taxonomy" id="3659"/>
    <lineage>
        <taxon>Eukaryota</taxon>
        <taxon>Viridiplantae</taxon>
        <taxon>Streptophyta</taxon>
        <taxon>Embryophyta</taxon>
        <taxon>Tracheophyta</taxon>
        <taxon>Spermatophyta</taxon>
        <taxon>Magnoliopsida</taxon>
        <taxon>eudicotyledons</taxon>
        <taxon>Gunneridae</taxon>
        <taxon>Pentapetalae</taxon>
        <taxon>rosids</taxon>
        <taxon>fabids</taxon>
        <taxon>Cucurbitales</taxon>
        <taxon>Cucurbitaceae</taxon>
        <taxon>Benincaseae</taxon>
        <taxon>Cucumis</taxon>
    </lineage>
</organism>
<dbReference type="SMART" id="SM00710">
    <property type="entry name" value="PbH1"/>
    <property type="match status" value="6"/>
</dbReference>
<dbReference type="PROSITE" id="PS00502">
    <property type="entry name" value="POLYGALACTURONASE"/>
    <property type="match status" value="1"/>
</dbReference>
<evidence type="ECO:0000256" key="3">
    <source>
        <dbReference type="ARBA" id="ARBA00022512"/>
    </source>
</evidence>